<keyword evidence="2" id="KW-1185">Reference proteome</keyword>
<proteinExistence type="predicted"/>
<name>A0A2S5DG43_9NEIS</name>
<accession>A0A2S5DG43</accession>
<evidence type="ECO:0008006" key="3">
    <source>
        <dbReference type="Google" id="ProtNLM"/>
    </source>
</evidence>
<dbReference type="Proteomes" id="UP000237082">
    <property type="component" value="Unassembled WGS sequence"/>
</dbReference>
<organism evidence="1 2">
    <name type="scientific">Chromobacterium alticapitis</name>
    <dbReference type="NCBI Taxonomy" id="2073169"/>
    <lineage>
        <taxon>Bacteria</taxon>
        <taxon>Pseudomonadati</taxon>
        <taxon>Pseudomonadota</taxon>
        <taxon>Betaproteobacteria</taxon>
        <taxon>Neisseriales</taxon>
        <taxon>Chromobacteriaceae</taxon>
        <taxon>Chromobacterium</taxon>
    </lineage>
</organism>
<evidence type="ECO:0000313" key="1">
    <source>
        <dbReference type="EMBL" id="POZ62053.1"/>
    </source>
</evidence>
<gene>
    <name evidence="1" type="ORF">C2I19_10370</name>
</gene>
<evidence type="ECO:0000313" key="2">
    <source>
        <dbReference type="Proteomes" id="UP000237082"/>
    </source>
</evidence>
<comment type="caution">
    <text evidence="1">The sequence shown here is derived from an EMBL/GenBank/DDBJ whole genome shotgun (WGS) entry which is preliminary data.</text>
</comment>
<protein>
    <recommendedName>
        <fullName evidence="3">2OG-Fe dioxygenase family protein</fullName>
    </recommendedName>
</protein>
<dbReference type="GO" id="GO:0051213">
    <property type="term" value="F:dioxygenase activity"/>
    <property type="evidence" value="ECO:0007669"/>
    <property type="project" value="InterPro"/>
</dbReference>
<reference evidence="2" key="1">
    <citation type="submission" date="2018-02" db="EMBL/GenBank/DDBJ databases">
        <authorList>
            <person name="O'Hara-Hanley K."/>
            <person name="Soby S."/>
        </authorList>
    </citation>
    <scope>NUCLEOTIDE SEQUENCE [LARGE SCALE GENOMIC DNA]</scope>
    <source>
        <strain evidence="2">MWU14-2602</strain>
    </source>
</reference>
<dbReference type="EMBL" id="PQWB01000037">
    <property type="protein sequence ID" value="POZ62053.1"/>
    <property type="molecule type" value="Genomic_DNA"/>
</dbReference>
<sequence length="261" mass="29384">MPATTHIEDLRQTIAALVKQQGYAHVSSNNAIRLLAEAIPGIEQHLPSYLEQWDHLPQDRFMADGGLYRYRRFNCLGAERRDGQMLFTSQPQRPFYQSTEFNTLNGGIERIYEGLDEQDLAHPVYRALLAASSRIIDALHPAPAWDIELHPIRTACAPGCAGEPTPEGIHQDGVDYFFAILIHRQNVEGGVSELQDEHHAQVWQAPLLNSMEFLLVDDRRMYHGVSSCLAANNAPGWRDALILNYRLPKGAPSRHASWQQG</sequence>
<dbReference type="RefSeq" id="WP_103902621.1">
    <property type="nucleotide sequence ID" value="NZ_PQWB01000037.1"/>
</dbReference>
<dbReference type="Gene3D" id="2.60.120.620">
    <property type="entry name" value="q2cbj1_9rhob like domain"/>
    <property type="match status" value="1"/>
</dbReference>
<dbReference type="OrthoDB" id="6681382at2"/>
<dbReference type="Pfam" id="PF10014">
    <property type="entry name" value="2OG-Fe_Oxy_2"/>
    <property type="match status" value="1"/>
</dbReference>
<dbReference type="AlphaFoldDB" id="A0A2S5DG43"/>
<dbReference type="InterPro" id="IPR018724">
    <property type="entry name" value="2OG-Fe_dioxygenase"/>
</dbReference>